<dbReference type="InterPro" id="IPR007481">
    <property type="entry name" value="SspB"/>
</dbReference>
<sequence>MQEPEEFRYDLMVDQALRGVVKQILSRAAVEGLFGEHHYYITFQTNHPGVALPENQRKAHPDNITVVLQHRFWDLKAEDDHFSVGMSFDGMPTTLVVPYDAMLAFVDPSANFMLTFSVEEEMDDADYDEDEDFDADLAAELAAELADGGDDTPQLVTEPAKRKKKKPVDQGESGEVIALDAFRKK</sequence>
<dbReference type="SUPFAM" id="SSF101738">
    <property type="entry name" value="SspB-like"/>
    <property type="match status" value="1"/>
</dbReference>
<evidence type="ECO:0000256" key="1">
    <source>
        <dbReference type="SAM" id="MobiDB-lite"/>
    </source>
</evidence>
<dbReference type="EMBL" id="JFKB01000008">
    <property type="protein sequence ID" value="OSQ47363.1"/>
    <property type="molecule type" value="Genomic_DNA"/>
</dbReference>
<dbReference type="Gene3D" id="2.30.30.220">
    <property type="entry name" value="SspB-like"/>
    <property type="match status" value="1"/>
</dbReference>
<reference evidence="2 3" key="1">
    <citation type="submission" date="2014-03" db="EMBL/GenBank/DDBJ databases">
        <title>The draft genome sequence of Thalassospira alkalitolerans JCM 18968.</title>
        <authorList>
            <person name="Lai Q."/>
            <person name="Shao Z."/>
        </authorList>
    </citation>
    <scope>NUCLEOTIDE SEQUENCE [LARGE SCALE GENOMIC DNA]</scope>
    <source>
        <strain evidence="2 3">JCM 18968</strain>
    </source>
</reference>
<dbReference type="Pfam" id="PF04386">
    <property type="entry name" value="SspB"/>
    <property type="match status" value="1"/>
</dbReference>
<accession>A0A1Y2L9T3</accession>
<dbReference type="InterPro" id="IPR036760">
    <property type="entry name" value="SspB-like_sf"/>
</dbReference>
<dbReference type="STRING" id="1293890.TALK_12440"/>
<dbReference type="OrthoDB" id="9800412at2"/>
<evidence type="ECO:0008006" key="4">
    <source>
        <dbReference type="Google" id="ProtNLM"/>
    </source>
</evidence>
<feature type="region of interest" description="Disordered" evidence="1">
    <location>
        <begin position="145"/>
        <end position="172"/>
    </location>
</feature>
<dbReference type="RefSeq" id="WP_085619332.1">
    <property type="nucleotide sequence ID" value="NZ_CAXBPE010000009.1"/>
</dbReference>
<evidence type="ECO:0000313" key="3">
    <source>
        <dbReference type="Proteomes" id="UP000193396"/>
    </source>
</evidence>
<comment type="caution">
    <text evidence="2">The sequence shown here is derived from an EMBL/GenBank/DDBJ whole genome shotgun (WGS) entry which is preliminary data.</text>
</comment>
<protein>
    <recommendedName>
        <fullName evidence="4">Stringent starvation protein B</fullName>
    </recommendedName>
</protein>
<proteinExistence type="predicted"/>
<organism evidence="2 3">
    <name type="scientific">Thalassospira alkalitolerans</name>
    <dbReference type="NCBI Taxonomy" id="1293890"/>
    <lineage>
        <taxon>Bacteria</taxon>
        <taxon>Pseudomonadati</taxon>
        <taxon>Pseudomonadota</taxon>
        <taxon>Alphaproteobacteria</taxon>
        <taxon>Rhodospirillales</taxon>
        <taxon>Thalassospiraceae</taxon>
        <taxon>Thalassospira</taxon>
    </lineage>
</organism>
<name>A0A1Y2L9T3_9PROT</name>
<gene>
    <name evidence="2" type="ORF">TALK_12440</name>
</gene>
<dbReference type="Proteomes" id="UP000193396">
    <property type="component" value="Unassembled WGS sequence"/>
</dbReference>
<dbReference type="AlphaFoldDB" id="A0A1Y2L9T3"/>
<keyword evidence="3" id="KW-1185">Reference proteome</keyword>
<evidence type="ECO:0000313" key="2">
    <source>
        <dbReference type="EMBL" id="OSQ47363.1"/>
    </source>
</evidence>